<keyword evidence="9" id="KW-1185">Reference proteome</keyword>
<dbReference type="GO" id="GO:0005739">
    <property type="term" value="C:mitochondrion"/>
    <property type="evidence" value="ECO:0007669"/>
    <property type="project" value="TreeGrafter"/>
</dbReference>
<dbReference type="PANTHER" id="PTHR43807:SF20">
    <property type="entry name" value="FI04487P"/>
    <property type="match status" value="1"/>
</dbReference>
<comment type="cofactor">
    <cofactor evidence="1">
        <name>pyridoxal 5'-phosphate</name>
        <dbReference type="ChEBI" id="CHEBI:597326"/>
    </cofactor>
</comment>
<proteinExistence type="inferred from homology"/>
<comment type="similarity">
    <text evidence="2">Belongs to the class-I pyridoxal-phosphate-dependent aminotransferase family.</text>
</comment>
<dbReference type="Proteomes" id="UP000070544">
    <property type="component" value="Unassembled WGS sequence"/>
</dbReference>
<evidence type="ECO:0000313" key="8">
    <source>
        <dbReference type="EMBL" id="KXS21197.1"/>
    </source>
</evidence>
<dbReference type="PANTHER" id="PTHR43807">
    <property type="entry name" value="FI04487P"/>
    <property type="match status" value="1"/>
</dbReference>
<evidence type="ECO:0000256" key="3">
    <source>
        <dbReference type="ARBA" id="ARBA00022576"/>
    </source>
</evidence>
<dbReference type="OMA" id="SQGANQY"/>
<protein>
    <submittedName>
        <fullName evidence="8">PLP-dependent transferase</fullName>
    </submittedName>
</protein>
<dbReference type="EMBL" id="KQ965733">
    <property type="protein sequence ID" value="KXS21197.1"/>
    <property type="molecule type" value="Genomic_DNA"/>
</dbReference>
<dbReference type="FunFam" id="3.40.640.10:FF:000024">
    <property type="entry name" value="Kynurenine--oxoglutarate transaminase 3"/>
    <property type="match status" value="1"/>
</dbReference>
<dbReference type="CDD" id="cd00609">
    <property type="entry name" value="AAT_like"/>
    <property type="match status" value="1"/>
</dbReference>
<name>A0A139AWW7_GONPJ</name>
<dbReference type="InterPro" id="IPR015421">
    <property type="entry name" value="PyrdxlP-dep_Trfase_major"/>
</dbReference>
<dbReference type="Gene3D" id="3.40.640.10">
    <property type="entry name" value="Type I PLP-dependent aspartate aminotransferase-like (Major domain)"/>
    <property type="match status" value="1"/>
</dbReference>
<dbReference type="GO" id="GO:0030170">
    <property type="term" value="F:pyridoxal phosphate binding"/>
    <property type="evidence" value="ECO:0007669"/>
    <property type="project" value="InterPro"/>
</dbReference>
<dbReference type="OrthoDB" id="7042322at2759"/>
<reference evidence="8 9" key="1">
    <citation type="journal article" date="2015" name="Genome Biol. Evol.">
        <title>Phylogenomic analyses indicate that early fungi evolved digesting cell walls of algal ancestors of land plants.</title>
        <authorList>
            <person name="Chang Y."/>
            <person name="Wang S."/>
            <person name="Sekimoto S."/>
            <person name="Aerts A.L."/>
            <person name="Choi C."/>
            <person name="Clum A."/>
            <person name="LaButti K.M."/>
            <person name="Lindquist E.A."/>
            <person name="Yee Ngan C."/>
            <person name="Ohm R.A."/>
            <person name="Salamov A.A."/>
            <person name="Grigoriev I.V."/>
            <person name="Spatafora J.W."/>
            <person name="Berbee M.L."/>
        </authorList>
    </citation>
    <scope>NUCLEOTIDE SEQUENCE [LARGE SCALE GENOMIC DNA]</scope>
    <source>
        <strain evidence="8 9">JEL478</strain>
    </source>
</reference>
<organism evidence="8 9">
    <name type="scientific">Gonapodya prolifera (strain JEL478)</name>
    <name type="common">Monoblepharis prolifera</name>
    <dbReference type="NCBI Taxonomy" id="1344416"/>
    <lineage>
        <taxon>Eukaryota</taxon>
        <taxon>Fungi</taxon>
        <taxon>Fungi incertae sedis</taxon>
        <taxon>Chytridiomycota</taxon>
        <taxon>Chytridiomycota incertae sedis</taxon>
        <taxon>Monoblepharidomycetes</taxon>
        <taxon>Monoblepharidales</taxon>
        <taxon>Gonapodyaceae</taxon>
        <taxon>Gonapodya</taxon>
    </lineage>
</organism>
<evidence type="ECO:0000256" key="4">
    <source>
        <dbReference type="ARBA" id="ARBA00022679"/>
    </source>
</evidence>
<evidence type="ECO:0000256" key="6">
    <source>
        <dbReference type="SAM" id="MobiDB-lite"/>
    </source>
</evidence>
<dbReference type="Gene3D" id="3.90.1150.10">
    <property type="entry name" value="Aspartate Aminotransferase, domain 1"/>
    <property type="match status" value="1"/>
</dbReference>
<dbReference type="STRING" id="1344416.A0A139AWW7"/>
<accession>A0A139AWW7</accession>
<dbReference type="AlphaFoldDB" id="A0A139AWW7"/>
<dbReference type="InterPro" id="IPR015422">
    <property type="entry name" value="PyrdxlP-dep_Trfase_small"/>
</dbReference>
<dbReference type="InterPro" id="IPR015424">
    <property type="entry name" value="PyrdxlP-dep_Trfase"/>
</dbReference>
<dbReference type="GO" id="GO:0016212">
    <property type="term" value="F:kynurenine-oxoglutarate transaminase activity"/>
    <property type="evidence" value="ECO:0007669"/>
    <property type="project" value="TreeGrafter"/>
</dbReference>
<dbReference type="SUPFAM" id="SSF53383">
    <property type="entry name" value="PLP-dependent transferases"/>
    <property type="match status" value="1"/>
</dbReference>
<dbReference type="Pfam" id="PF00155">
    <property type="entry name" value="Aminotran_1_2"/>
    <property type="match status" value="1"/>
</dbReference>
<keyword evidence="3" id="KW-0032">Aminotransferase</keyword>
<keyword evidence="5" id="KW-0663">Pyridoxal phosphate</keyword>
<evidence type="ECO:0000256" key="2">
    <source>
        <dbReference type="ARBA" id="ARBA00007441"/>
    </source>
</evidence>
<feature type="region of interest" description="Disordered" evidence="6">
    <location>
        <begin position="56"/>
        <end position="79"/>
    </location>
</feature>
<evidence type="ECO:0000259" key="7">
    <source>
        <dbReference type="Pfam" id="PF00155"/>
    </source>
</evidence>
<evidence type="ECO:0000256" key="1">
    <source>
        <dbReference type="ARBA" id="ARBA00001933"/>
    </source>
</evidence>
<sequence length="502" mass="55452">MLLPRLPHLSNSSHRAIAKSSLSARDRLAPHSAKNLPAFAILPRIVQSSLPFATMPTPSSSANGTAPAPAKPKTSEKGAAKLAKFQPEGTVFSEFTGMCMKYNAVNLGQGFPTIGVPQFIRDFASQTMLQDTLVQQYARSEGNPKLVNALAQFYKDSLKREVDPLTEILTTVGATEAIFSAIQAFISPGDAVILISPHYDSYPASVHLAGGRSLFVNIKPPADRDAETSDDWKVDFEEIERLCAQEQGRVKMILLNNPNNPVGKVWTLAELQRVADIATKYDLVVLADEVYETLVYDDAPNPMIKFATLPGMWERTLTVGSVGKTMGVTGWKIGWIVAPPEMIRTVWLVHQWVPFAIVNPLQEATALSFEHAIKTGFFEEQRKQYQELRDHLMNILTESKLSPCKPHGGYFIMSDVSHLPDPLSVPELSSSPLYADETRRDYRMCRWLVAEVGVGGIPPSPFYDSEDVKGNEIAGRYLRFAFCKSREMLDAAAQRLAALKGL</sequence>
<feature type="domain" description="Aminotransferase class I/classII large" evidence="7">
    <location>
        <begin position="104"/>
        <end position="496"/>
    </location>
</feature>
<evidence type="ECO:0000256" key="5">
    <source>
        <dbReference type="ARBA" id="ARBA00022898"/>
    </source>
</evidence>
<keyword evidence="4 8" id="KW-0808">Transferase</keyword>
<evidence type="ECO:0000313" key="9">
    <source>
        <dbReference type="Proteomes" id="UP000070544"/>
    </source>
</evidence>
<dbReference type="InterPro" id="IPR051326">
    <property type="entry name" value="Kynurenine-oxoglutarate_AT"/>
</dbReference>
<gene>
    <name evidence="8" type="ORF">M427DRAFT_107464</name>
</gene>
<dbReference type="InterPro" id="IPR004839">
    <property type="entry name" value="Aminotransferase_I/II_large"/>
</dbReference>